<dbReference type="PANTHER" id="PTHR24305:SF166">
    <property type="entry name" value="CYTOCHROME P450 12A4, MITOCHONDRIAL-RELATED"/>
    <property type="match status" value="1"/>
</dbReference>
<dbReference type="PROSITE" id="PS00086">
    <property type="entry name" value="CYTOCHROME_P450"/>
    <property type="match status" value="1"/>
</dbReference>
<dbReference type="SUPFAM" id="SSF48264">
    <property type="entry name" value="Cytochrome P450"/>
    <property type="match status" value="1"/>
</dbReference>
<evidence type="ECO:0000313" key="9">
    <source>
        <dbReference type="Proteomes" id="UP001610446"/>
    </source>
</evidence>
<protein>
    <submittedName>
        <fullName evidence="8">Cytochrome P450</fullName>
    </submittedName>
</protein>
<keyword evidence="9" id="KW-1185">Reference proteome</keyword>
<keyword evidence="6" id="KW-0349">Heme</keyword>
<dbReference type="InterPro" id="IPR050121">
    <property type="entry name" value="Cytochrome_P450_monoxygenase"/>
</dbReference>
<dbReference type="PRINTS" id="PR00463">
    <property type="entry name" value="EP450I"/>
</dbReference>
<accession>A0ABR4J254</accession>
<keyword evidence="6" id="KW-0503">Monooxygenase</keyword>
<evidence type="ECO:0000313" key="8">
    <source>
        <dbReference type="EMBL" id="KAL2833624.1"/>
    </source>
</evidence>
<dbReference type="EMBL" id="JBFXLU010000237">
    <property type="protein sequence ID" value="KAL2833624.1"/>
    <property type="molecule type" value="Genomic_DNA"/>
</dbReference>
<dbReference type="InterPro" id="IPR001128">
    <property type="entry name" value="Cyt_P450"/>
</dbReference>
<dbReference type="InterPro" id="IPR017972">
    <property type="entry name" value="Cyt_P450_CS"/>
</dbReference>
<evidence type="ECO:0000256" key="5">
    <source>
        <dbReference type="ARBA" id="ARBA00023004"/>
    </source>
</evidence>
<evidence type="ECO:0000256" key="1">
    <source>
        <dbReference type="ARBA" id="ARBA00001971"/>
    </source>
</evidence>
<evidence type="ECO:0000256" key="3">
    <source>
        <dbReference type="ARBA" id="ARBA00022723"/>
    </source>
</evidence>
<gene>
    <name evidence="8" type="ORF">BJY01DRAFT_253381</name>
</gene>
<evidence type="ECO:0000256" key="2">
    <source>
        <dbReference type="ARBA" id="ARBA00010617"/>
    </source>
</evidence>
<comment type="caution">
    <text evidence="8">The sequence shown here is derived from an EMBL/GenBank/DDBJ whole genome shotgun (WGS) entry which is preliminary data.</text>
</comment>
<comment type="similarity">
    <text evidence="2 6">Belongs to the cytochrome P450 family.</text>
</comment>
<keyword evidence="7" id="KW-1133">Transmembrane helix</keyword>
<dbReference type="Gene3D" id="1.10.630.10">
    <property type="entry name" value="Cytochrome P450"/>
    <property type="match status" value="1"/>
</dbReference>
<keyword evidence="7" id="KW-0812">Transmembrane</keyword>
<keyword evidence="4 6" id="KW-0560">Oxidoreductase</keyword>
<evidence type="ECO:0000256" key="7">
    <source>
        <dbReference type="SAM" id="Phobius"/>
    </source>
</evidence>
<keyword evidence="3 6" id="KW-0479">Metal-binding</keyword>
<organism evidence="8 9">
    <name type="scientific">Aspergillus pseudoustus</name>
    <dbReference type="NCBI Taxonomy" id="1810923"/>
    <lineage>
        <taxon>Eukaryota</taxon>
        <taxon>Fungi</taxon>
        <taxon>Dikarya</taxon>
        <taxon>Ascomycota</taxon>
        <taxon>Pezizomycotina</taxon>
        <taxon>Eurotiomycetes</taxon>
        <taxon>Eurotiomycetidae</taxon>
        <taxon>Eurotiales</taxon>
        <taxon>Aspergillaceae</taxon>
        <taxon>Aspergillus</taxon>
        <taxon>Aspergillus subgen. Nidulantes</taxon>
    </lineage>
</organism>
<keyword evidence="7" id="KW-0472">Membrane</keyword>
<dbReference type="InterPro" id="IPR036396">
    <property type="entry name" value="Cyt_P450_sf"/>
</dbReference>
<dbReference type="PRINTS" id="PR00385">
    <property type="entry name" value="P450"/>
</dbReference>
<dbReference type="InterPro" id="IPR002401">
    <property type="entry name" value="Cyt_P450_E_grp-I"/>
</dbReference>
<sequence>MQSLKDPIAKMQFHLPIESAMNLTLLTILTTLLLSFLIYKTLKLAYNIHLARSTGIPYTITPMHELESWAFITNYILRWLLAGYLMRGNGWPHCVRFMVKDWMYEDKGRAHSEYGDVFLVVSPAGLVCYLGTTDLAMQVCRERRGYVKPADKMRLMEPFGPSIVTTNGDLWRAHLRITLPSFGEGVHRLVWAETLRQGKMLTDTWLTSTEPRSLQDNIYALTCNVMSCVAFGKTADWTPTGCRSSSSAAPAPSRKVESDSSHTMSLAEAVVRFIPNLGLILLTPSWLLRWVSHGVWVAYVEFEQYVDELLASERAKLAKELSPGSSASEVTSSGNGKAAHMNLLAAVVRSNAVKEEGKVQLLDEEVKGNVFIFLLAGYDTTANTIIYTTLVLALYDDIQDQAIAEVRRVYVEAAAAGHTELSYEEDLPKFRYLLALMYETMRIFPIVLPITRKSTPSAPALFNPSTGQKHRLPLGSLTVVNNTAIHYNPAYWPHPHIVEPKRWLTSSPNTYDPLSPSKAHEEEIASGSAIIPGHIRGTFMTFNEGPRACLGKRFSQVEFLAFFAVLLERGRAGLPERNMLGMDKAAFERMLRLRGGGAPVTLVPPVDVQVEFRGH</sequence>
<reference evidence="8 9" key="1">
    <citation type="submission" date="2024-07" db="EMBL/GenBank/DDBJ databases">
        <title>Section-level genome sequencing and comparative genomics of Aspergillus sections Usti and Cavernicolus.</title>
        <authorList>
            <consortium name="Lawrence Berkeley National Laboratory"/>
            <person name="Nybo J.L."/>
            <person name="Vesth T.C."/>
            <person name="Theobald S."/>
            <person name="Frisvad J.C."/>
            <person name="Larsen T.O."/>
            <person name="Kjaerboelling I."/>
            <person name="Rothschild-Mancinelli K."/>
            <person name="Lyhne E.K."/>
            <person name="Kogle M.E."/>
            <person name="Barry K."/>
            <person name="Clum A."/>
            <person name="Na H."/>
            <person name="Ledsgaard L."/>
            <person name="Lin J."/>
            <person name="Lipzen A."/>
            <person name="Kuo A."/>
            <person name="Riley R."/>
            <person name="Mondo S."/>
            <person name="Labutti K."/>
            <person name="Haridas S."/>
            <person name="Pangalinan J."/>
            <person name="Salamov A.A."/>
            <person name="Simmons B.A."/>
            <person name="Magnuson J.K."/>
            <person name="Chen J."/>
            <person name="Drula E."/>
            <person name="Henrissat B."/>
            <person name="Wiebenga A."/>
            <person name="Lubbers R.J."/>
            <person name="Gomes A.C."/>
            <person name="Makela M.R."/>
            <person name="Stajich J."/>
            <person name="Grigoriev I.V."/>
            <person name="Mortensen U.H."/>
            <person name="De Vries R.P."/>
            <person name="Baker S.E."/>
            <person name="Andersen M.R."/>
        </authorList>
    </citation>
    <scope>NUCLEOTIDE SEQUENCE [LARGE SCALE GENOMIC DNA]</scope>
    <source>
        <strain evidence="8 9">CBS 123904</strain>
    </source>
</reference>
<dbReference type="PANTHER" id="PTHR24305">
    <property type="entry name" value="CYTOCHROME P450"/>
    <property type="match status" value="1"/>
</dbReference>
<evidence type="ECO:0000256" key="6">
    <source>
        <dbReference type="RuleBase" id="RU000461"/>
    </source>
</evidence>
<dbReference type="Proteomes" id="UP001610446">
    <property type="component" value="Unassembled WGS sequence"/>
</dbReference>
<evidence type="ECO:0000256" key="4">
    <source>
        <dbReference type="ARBA" id="ARBA00023002"/>
    </source>
</evidence>
<dbReference type="Pfam" id="PF00067">
    <property type="entry name" value="p450"/>
    <property type="match status" value="1"/>
</dbReference>
<feature type="transmembrane region" description="Helical" evidence="7">
    <location>
        <begin position="20"/>
        <end position="39"/>
    </location>
</feature>
<name>A0ABR4J254_9EURO</name>
<comment type="cofactor">
    <cofactor evidence="1">
        <name>heme</name>
        <dbReference type="ChEBI" id="CHEBI:30413"/>
    </cofactor>
</comment>
<keyword evidence="5 6" id="KW-0408">Iron</keyword>
<proteinExistence type="inferred from homology"/>